<keyword evidence="6" id="KW-1185">Reference proteome</keyword>
<dbReference type="PANTHER" id="PTHR44688">
    <property type="entry name" value="DNA-BINDING TRANSCRIPTIONAL ACTIVATOR DEVR_DOSR"/>
    <property type="match status" value="1"/>
</dbReference>
<sequence>MKHSDDYFRRLAFDEAPTGLVLTENRIIRICNRRFAELLGYHVEDLLNQSFRIFYGSDEEFESIRDVGLSKLQETGGYTDERLIRHRSGQGIWCQFRARTLNPDAPLERVVMSFAPINEAQTLRLSKRERQVLDLMNQRLTSKEIARRLGLSPRTIDDVRGRLIKRFGLRRAEDLLSQLRGASH</sequence>
<dbReference type="Gene3D" id="1.10.10.10">
    <property type="entry name" value="Winged helix-like DNA-binding domain superfamily/Winged helix DNA-binding domain"/>
    <property type="match status" value="1"/>
</dbReference>
<evidence type="ECO:0000256" key="1">
    <source>
        <dbReference type="ARBA" id="ARBA00023015"/>
    </source>
</evidence>
<keyword evidence="3" id="KW-0804">Transcription</keyword>
<evidence type="ECO:0000259" key="4">
    <source>
        <dbReference type="PROSITE" id="PS50043"/>
    </source>
</evidence>
<evidence type="ECO:0000313" key="5">
    <source>
        <dbReference type="EMBL" id="PVH27933.1"/>
    </source>
</evidence>
<accession>A0A2T8HRB7</accession>
<dbReference type="GO" id="GO:0003677">
    <property type="term" value="F:DNA binding"/>
    <property type="evidence" value="ECO:0007669"/>
    <property type="project" value="UniProtKB-KW"/>
</dbReference>
<organism evidence="5 6">
    <name type="scientific">Pararhodobacter oceanensis</name>
    <dbReference type="NCBI Taxonomy" id="2172121"/>
    <lineage>
        <taxon>Bacteria</taxon>
        <taxon>Pseudomonadati</taxon>
        <taxon>Pseudomonadota</taxon>
        <taxon>Alphaproteobacteria</taxon>
        <taxon>Rhodobacterales</taxon>
        <taxon>Paracoccaceae</taxon>
        <taxon>Pararhodobacter</taxon>
    </lineage>
</organism>
<evidence type="ECO:0000256" key="2">
    <source>
        <dbReference type="ARBA" id="ARBA00023125"/>
    </source>
</evidence>
<protein>
    <submittedName>
        <fullName evidence="5">Helix-turn-helix transcriptional regulator</fullName>
    </submittedName>
</protein>
<dbReference type="Proteomes" id="UP000245911">
    <property type="component" value="Unassembled WGS sequence"/>
</dbReference>
<dbReference type="InterPro" id="IPR000792">
    <property type="entry name" value="Tscrpt_reg_LuxR_C"/>
</dbReference>
<dbReference type="OrthoDB" id="9782655at2"/>
<dbReference type="SMART" id="SM00091">
    <property type="entry name" value="PAS"/>
    <property type="match status" value="1"/>
</dbReference>
<evidence type="ECO:0000313" key="6">
    <source>
        <dbReference type="Proteomes" id="UP000245911"/>
    </source>
</evidence>
<dbReference type="CDD" id="cd00130">
    <property type="entry name" value="PAS"/>
    <property type="match status" value="1"/>
</dbReference>
<dbReference type="Pfam" id="PF00196">
    <property type="entry name" value="GerE"/>
    <property type="match status" value="1"/>
</dbReference>
<dbReference type="InterPro" id="IPR016032">
    <property type="entry name" value="Sig_transdc_resp-reg_C-effctor"/>
</dbReference>
<gene>
    <name evidence="5" type="ORF">DDE20_14270</name>
</gene>
<keyword evidence="2" id="KW-0238">DNA-binding</keyword>
<comment type="caution">
    <text evidence="5">The sequence shown here is derived from an EMBL/GenBank/DDBJ whole genome shotgun (WGS) entry which is preliminary data.</text>
</comment>
<dbReference type="Gene3D" id="3.30.450.20">
    <property type="entry name" value="PAS domain"/>
    <property type="match status" value="1"/>
</dbReference>
<keyword evidence="1" id="KW-0805">Transcription regulation</keyword>
<name>A0A2T8HRB7_9RHOB</name>
<dbReference type="SUPFAM" id="SSF55785">
    <property type="entry name" value="PYP-like sensor domain (PAS domain)"/>
    <property type="match status" value="1"/>
</dbReference>
<dbReference type="SUPFAM" id="SSF46894">
    <property type="entry name" value="C-terminal effector domain of the bipartite response regulators"/>
    <property type="match status" value="1"/>
</dbReference>
<reference evidence="5 6" key="1">
    <citation type="submission" date="2018-04" db="EMBL/GenBank/DDBJ databases">
        <title>Pararhodobacter oceanense sp. nov., isolated from marine intertidal sediment.</title>
        <authorList>
            <person name="Wang X.-L."/>
            <person name="Du Z.-J."/>
        </authorList>
    </citation>
    <scope>NUCLEOTIDE SEQUENCE [LARGE SCALE GENOMIC DNA]</scope>
    <source>
        <strain evidence="5 6">AM505</strain>
    </source>
</reference>
<dbReference type="InterPro" id="IPR036388">
    <property type="entry name" value="WH-like_DNA-bd_sf"/>
</dbReference>
<dbReference type="SMART" id="SM00421">
    <property type="entry name" value="HTH_LUXR"/>
    <property type="match status" value="1"/>
</dbReference>
<proteinExistence type="predicted"/>
<evidence type="ECO:0000256" key="3">
    <source>
        <dbReference type="ARBA" id="ARBA00023163"/>
    </source>
</evidence>
<dbReference type="InterPro" id="IPR000014">
    <property type="entry name" value="PAS"/>
</dbReference>
<dbReference type="InterPro" id="IPR035965">
    <property type="entry name" value="PAS-like_dom_sf"/>
</dbReference>
<dbReference type="EMBL" id="QDKM01000007">
    <property type="protein sequence ID" value="PVH27933.1"/>
    <property type="molecule type" value="Genomic_DNA"/>
</dbReference>
<dbReference type="PANTHER" id="PTHR44688:SF16">
    <property type="entry name" value="DNA-BINDING TRANSCRIPTIONAL ACTIVATOR DEVR_DOSR"/>
    <property type="match status" value="1"/>
</dbReference>
<dbReference type="RefSeq" id="WP_116559199.1">
    <property type="nucleotide sequence ID" value="NZ_QDKM01000007.1"/>
</dbReference>
<dbReference type="NCBIfam" id="TIGR00229">
    <property type="entry name" value="sensory_box"/>
    <property type="match status" value="1"/>
</dbReference>
<dbReference type="PROSITE" id="PS50043">
    <property type="entry name" value="HTH_LUXR_2"/>
    <property type="match status" value="1"/>
</dbReference>
<dbReference type="Pfam" id="PF13426">
    <property type="entry name" value="PAS_9"/>
    <property type="match status" value="1"/>
</dbReference>
<dbReference type="GO" id="GO:0006355">
    <property type="term" value="P:regulation of DNA-templated transcription"/>
    <property type="evidence" value="ECO:0007669"/>
    <property type="project" value="InterPro"/>
</dbReference>
<dbReference type="AlphaFoldDB" id="A0A2T8HRB7"/>
<feature type="domain" description="HTH luxR-type" evidence="4">
    <location>
        <begin position="118"/>
        <end position="183"/>
    </location>
</feature>